<evidence type="ECO:0000259" key="19">
    <source>
        <dbReference type="PROSITE" id="PS50857"/>
    </source>
</evidence>
<sequence>MRLAGRVAAPVILLPVASAAVAQSIPSKFNLPPPVTPIGAQIYDLHNLMLIICLVIFVAVFGVMFWAVFRHRKSRGAVAANFHENTSVEIAWTIIPVFILLGMAWPATKTVLDMKNTADPDITIKATGYQWKWGYDYLQGEGQGIRFVSNLSTPRDQIEGDAPKGEHYLLEVDNPLVVPVGKRIRVLTTANDVIHSWWVPAFGVKQDAIPGFIRDAWFRADTEGVYRGNCAELCGRDHGFMPVEVHVVSQQAYTEWVARQLAAGAAAPATGGATAQGATPMPAAPAAEEGAAQPAPANAAPAGN</sequence>
<keyword evidence="18" id="KW-0732">Signal</keyword>
<dbReference type="SUPFAM" id="SSF81464">
    <property type="entry name" value="Cytochrome c oxidase subunit II-like, transmembrane region"/>
    <property type="match status" value="1"/>
</dbReference>
<feature type="signal peptide" evidence="18">
    <location>
        <begin position="1"/>
        <end position="22"/>
    </location>
</feature>
<dbReference type="PRINTS" id="PR01166">
    <property type="entry name" value="CYCOXIDASEII"/>
</dbReference>
<keyword evidence="22" id="KW-1185">Reference proteome</keyword>
<dbReference type="Proteomes" id="UP000633943">
    <property type="component" value="Unassembled WGS sequence"/>
</dbReference>
<evidence type="ECO:0000259" key="20">
    <source>
        <dbReference type="PROSITE" id="PS50999"/>
    </source>
</evidence>
<dbReference type="InterPro" id="IPR045187">
    <property type="entry name" value="CcO_II"/>
</dbReference>
<gene>
    <name evidence="21" type="primary">coxB</name>
    <name evidence="21" type="ORF">GPA24_03105</name>
</gene>
<dbReference type="PANTHER" id="PTHR22888:SF9">
    <property type="entry name" value="CYTOCHROME C OXIDASE SUBUNIT 2"/>
    <property type="match status" value="1"/>
</dbReference>
<evidence type="ECO:0000256" key="17">
    <source>
        <dbReference type="SAM" id="Phobius"/>
    </source>
</evidence>
<keyword evidence="21" id="KW-0560">Oxidoreductase</keyword>
<evidence type="ECO:0000256" key="10">
    <source>
        <dbReference type="ARBA" id="ARBA00023008"/>
    </source>
</evidence>
<keyword evidence="6 15" id="KW-0479">Metal-binding</keyword>
<evidence type="ECO:0000256" key="6">
    <source>
        <dbReference type="ARBA" id="ARBA00022723"/>
    </source>
</evidence>
<dbReference type="SUPFAM" id="SSF49503">
    <property type="entry name" value="Cupredoxins"/>
    <property type="match status" value="1"/>
</dbReference>
<dbReference type="Pfam" id="PF02790">
    <property type="entry name" value="COX2_TM"/>
    <property type="match status" value="1"/>
</dbReference>
<evidence type="ECO:0000256" key="11">
    <source>
        <dbReference type="ARBA" id="ARBA00023136"/>
    </source>
</evidence>
<comment type="similarity">
    <text evidence="2 14">Belongs to the cytochrome c oxidase subunit 2 family.</text>
</comment>
<dbReference type="InterPro" id="IPR014222">
    <property type="entry name" value="Cyt_c_oxidase_su2"/>
</dbReference>
<feature type="transmembrane region" description="Helical" evidence="17">
    <location>
        <begin position="90"/>
        <end position="107"/>
    </location>
</feature>
<evidence type="ECO:0000256" key="14">
    <source>
        <dbReference type="RuleBase" id="RU000456"/>
    </source>
</evidence>
<dbReference type="InterPro" id="IPR011759">
    <property type="entry name" value="Cyt_c_oxidase_su2_TM_dom"/>
</dbReference>
<comment type="function">
    <text evidence="12 15">Subunits I and II form the functional core of the enzyme complex. Electrons originating in cytochrome c are transferred via heme a and Cu(A) to the binuclear center formed by heme a3 and Cu(B).</text>
</comment>
<evidence type="ECO:0000256" key="18">
    <source>
        <dbReference type="SAM" id="SignalP"/>
    </source>
</evidence>
<dbReference type="GO" id="GO:0016491">
    <property type="term" value="F:oxidoreductase activity"/>
    <property type="evidence" value="ECO:0007669"/>
    <property type="project" value="UniProtKB-KW"/>
</dbReference>
<evidence type="ECO:0000256" key="9">
    <source>
        <dbReference type="ARBA" id="ARBA00022989"/>
    </source>
</evidence>
<dbReference type="Gene3D" id="2.60.40.420">
    <property type="entry name" value="Cupredoxins - blue copper proteins"/>
    <property type="match status" value="1"/>
</dbReference>
<dbReference type="NCBIfam" id="TIGR02866">
    <property type="entry name" value="CoxB"/>
    <property type="match status" value="1"/>
</dbReference>
<keyword evidence="4 14" id="KW-0679">Respiratory chain</keyword>
<organism evidence="21 22">
    <name type="scientific">Aromatoleum bremense</name>
    <dbReference type="NCBI Taxonomy" id="76115"/>
    <lineage>
        <taxon>Bacteria</taxon>
        <taxon>Pseudomonadati</taxon>
        <taxon>Pseudomonadota</taxon>
        <taxon>Betaproteobacteria</taxon>
        <taxon>Rhodocyclales</taxon>
        <taxon>Rhodocyclaceae</taxon>
        <taxon>Aromatoleum</taxon>
    </lineage>
</organism>
<evidence type="ECO:0000256" key="2">
    <source>
        <dbReference type="ARBA" id="ARBA00007866"/>
    </source>
</evidence>
<name>A0ABX1NSE5_9RHOO</name>
<evidence type="ECO:0000313" key="22">
    <source>
        <dbReference type="Proteomes" id="UP000633943"/>
    </source>
</evidence>
<evidence type="ECO:0000256" key="3">
    <source>
        <dbReference type="ARBA" id="ARBA00022448"/>
    </source>
</evidence>
<feature type="domain" description="Cytochrome oxidase subunit II transmembrane region profile" evidence="20">
    <location>
        <begin position="23"/>
        <end position="118"/>
    </location>
</feature>
<evidence type="ECO:0000256" key="7">
    <source>
        <dbReference type="ARBA" id="ARBA00022967"/>
    </source>
</evidence>
<evidence type="ECO:0000256" key="16">
    <source>
        <dbReference type="SAM" id="MobiDB-lite"/>
    </source>
</evidence>
<dbReference type="PROSITE" id="PS00078">
    <property type="entry name" value="COX2"/>
    <property type="match status" value="1"/>
</dbReference>
<dbReference type="InterPro" id="IPR008972">
    <property type="entry name" value="Cupredoxin"/>
</dbReference>
<dbReference type="InterPro" id="IPR036257">
    <property type="entry name" value="Cyt_c_oxidase_su2_TM_sf"/>
</dbReference>
<keyword evidence="9 17" id="KW-1133">Transmembrane helix</keyword>
<keyword evidence="7" id="KW-1278">Translocase</keyword>
<evidence type="ECO:0000256" key="4">
    <source>
        <dbReference type="ARBA" id="ARBA00022660"/>
    </source>
</evidence>
<evidence type="ECO:0000256" key="5">
    <source>
        <dbReference type="ARBA" id="ARBA00022692"/>
    </source>
</evidence>
<evidence type="ECO:0000256" key="8">
    <source>
        <dbReference type="ARBA" id="ARBA00022982"/>
    </source>
</evidence>
<evidence type="ECO:0000256" key="15">
    <source>
        <dbReference type="RuleBase" id="RU004024"/>
    </source>
</evidence>
<accession>A0ABX1NSE5</accession>
<dbReference type="PROSITE" id="PS50999">
    <property type="entry name" value="COX2_TM"/>
    <property type="match status" value="1"/>
</dbReference>
<evidence type="ECO:0000256" key="12">
    <source>
        <dbReference type="ARBA" id="ARBA00024688"/>
    </source>
</evidence>
<dbReference type="EC" id="7.1.1.9" evidence="15"/>
<dbReference type="InterPro" id="IPR002429">
    <property type="entry name" value="CcO_II-like_C"/>
</dbReference>
<evidence type="ECO:0000256" key="13">
    <source>
        <dbReference type="ARBA" id="ARBA00047816"/>
    </source>
</evidence>
<dbReference type="PROSITE" id="PS50857">
    <property type="entry name" value="COX2_CUA"/>
    <property type="match status" value="1"/>
</dbReference>
<keyword evidence="5 14" id="KW-0812">Transmembrane</keyword>
<comment type="catalytic activity">
    <reaction evidence="13 15">
        <text>4 Fe(II)-[cytochrome c] + O2 + 8 H(+)(in) = 4 Fe(III)-[cytochrome c] + 2 H2O + 4 H(+)(out)</text>
        <dbReference type="Rhea" id="RHEA:11436"/>
        <dbReference type="Rhea" id="RHEA-COMP:10350"/>
        <dbReference type="Rhea" id="RHEA-COMP:14399"/>
        <dbReference type="ChEBI" id="CHEBI:15377"/>
        <dbReference type="ChEBI" id="CHEBI:15378"/>
        <dbReference type="ChEBI" id="CHEBI:15379"/>
        <dbReference type="ChEBI" id="CHEBI:29033"/>
        <dbReference type="ChEBI" id="CHEBI:29034"/>
        <dbReference type="EC" id="7.1.1.9"/>
    </reaction>
</comment>
<evidence type="ECO:0000256" key="1">
    <source>
        <dbReference type="ARBA" id="ARBA00004141"/>
    </source>
</evidence>
<comment type="subcellular location">
    <subcellularLocation>
        <location evidence="14">Cell membrane</location>
        <topology evidence="14">Multi-pass membrane protein</topology>
    </subcellularLocation>
    <subcellularLocation>
        <location evidence="1">Membrane</location>
        <topology evidence="1">Multi-pass membrane protein</topology>
    </subcellularLocation>
</comment>
<keyword evidence="8 14" id="KW-0249">Electron transport</keyword>
<feature type="domain" description="Cytochrome oxidase subunit II copper A binding" evidence="19">
    <location>
        <begin position="119"/>
        <end position="259"/>
    </location>
</feature>
<dbReference type="PANTHER" id="PTHR22888">
    <property type="entry name" value="CYTOCHROME C OXIDASE, SUBUNIT II"/>
    <property type="match status" value="1"/>
</dbReference>
<dbReference type="Gene3D" id="1.10.287.90">
    <property type="match status" value="1"/>
</dbReference>
<keyword evidence="3 14" id="KW-0813">Transport</keyword>
<feature type="region of interest" description="Disordered" evidence="16">
    <location>
        <begin position="268"/>
        <end position="304"/>
    </location>
</feature>
<feature type="transmembrane region" description="Helical" evidence="17">
    <location>
        <begin position="48"/>
        <end position="69"/>
    </location>
</feature>
<comment type="caution">
    <text evidence="21">The sequence shown here is derived from an EMBL/GenBank/DDBJ whole genome shotgun (WGS) entry which is preliminary data.</text>
</comment>
<reference evidence="21 22" key="1">
    <citation type="submission" date="2019-12" db="EMBL/GenBank/DDBJ databases">
        <title>Comparative genomics gives insights into the taxonomy of the Azoarcus-Aromatoleum group and reveals separate origins of nif in the plant-associated Azoarcus and non-plant-associated Aromatoleum sub-groups.</title>
        <authorList>
            <person name="Lafos M."/>
            <person name="Maluk M."/>
            <person name="Batista M."/>
            <person name="Junghare M."/>
            <person name="Carmona M."/>
            <person name="Faoro H."/>
            <person name="Cruz L.M."/>
            <person name="Battistoni F."/>
            <person name="De Souza E."/>
            <person name="Pedrosa F."/>
            <person name="Chen W.-M."/>
            <person name="Poole P.S."/>
            <person name="Dixon R.A."/>
            <person name="James E.K."/>
        </authorList>
    </citation>
    <scope>NUCLEOTIDE SEQUENCE [LARGE SCALE GENOMIC DNA]</scope>
    <source>
        <strain evidence="21 22">PbN1</strain>
    </source>
</reference>
<keyword evidence="11 17" id="KW-0472">Membrane</keyword>
<dbReference type="Pfam" id="PF00116">
    <property type="entry name" value="COX2"/>
    <property type="match status" value="1"/>
</dbReference>
<dbReference type="EMBL" id="WTVP01000005">
    <property type="protein sequence ID" value="NMG14540.1"/>
    <property type="molecule type" value="Genomic_DNA"/>
</dbReference>
<evidence type="ECO:0000313" key="21">
    <source>
        <dbReference type="EMBL" id="NMG14540.1"/>
    </source>
</evidence>
<proteinExistence type="inferred from homology"/>
<comment type="cofactor">
    <cofactor evidence="15">
        <name>Cu cation</name>
        <dbReference type="ChEBI" id="CHEBI:23378"/>
    </cofactor>
    <text evidence="15">Binds a copper A center.</text>
</comment>
<protein>
    <recommendedName>
        <fullName evidence="15">Cytochrome c oxidase subunit 2</fullName>
        <ecNumber evidence="15">7.1.1.9</ecNumber>
    </recommendedName>
</protein>
<dbReference type="InterPro" id="IPR001505">
    <property type="entry name" value="Copper_CuA"/>
</dbReference>
<feature type="chain" id="PRO_5045893112" description="Cytochrome c oxidase subunit 2" evidence="18">
    <location>
        <begin position="23"/>
        <end position="304"/>
    </location>
</feature>
<keyword evidence="10 15" id="KW-0186">Copper</keyword>